<dbReference type="GeneID" id="63775609"/>
<dbReference type="Proteomes" id="UP000193689">
    <property type="component" value="Unassembled WGS sequence"/>
</dbReference>
<comment type="caution">
    <text evidence="2">The sequence shown here is derived from an EMBL/GenBank/DDBJ whole genome shotgun (WGS) entry which is preliminary data.</text>
</comment>
<feature type="signal peptide" evidence="1">
    <location>
        <begin position="1"/>
        <end position="21"/>
    </location>
</feature>
<evidence type="ECO:0000313" key="3">
    <source>
        <dbReference type="Proteomes" id="UP000193689"/>
    </source>
</evidence>
<dbReference type="RefSeq" id="XP_040719936.1">
    <property type="nucleotide sequence ID" value="XM_040859397.1"/>
</dbReference>
<protein>
    <recommendedName>
        <fullName evidence="4">Secreted protein</fullName>
    </recommendedName>
</protein>
<feature type="chain" id="PRO_5012847433" description="Secreted protein" evidence="1">
    <location>
        <begin position="22"/>
        <end position="72"/>
    </location>
</feature>
<dbReference type="EMBL" id="MCFJ01000002">
    <property type="protein sequence ID" value="ORY69986.1"/>
    <property type="molecule type" value="Genomic_DNA"/>
</dbReference>
<accession>A0A1Y2EFE7</accession>
<keyword evidence="1" id="KW-0732">Signal</keyword>
<evidence type="ECO:0000256" key="1">
    <source>
        <dbReference type="SAM" id="SignalP"/>
    </source>
</evidence>
<evidence type="ECO:0008006" key="4">
    <source>
        <dbReference type="Google" id="ProtNLM"/>
    </source>
</evidence>
<dbReference type="InParanoid" id="A0A1Y2EFE7"/>
<organism evidence="2 3">
    <name type="scientific">Pseudomassariella vexata</name>
    <dbReference type="NCBI Taxonomy" id="1141098"/>
    <lineage>
        <taxon>Eukaryota</taxon>
        <taxon>Fungi</taxon>
        <taxon>Dikarya</taxon>
        <taxon>Ascomycota</taxon>
        <taxon>Pezizomycotina</taxon>
        <taxon>Sordariomycetes</taxon>
        <taxon>Xylariomycetidae</taxon>
        <taxon>Amphisphaeriales</taxon>
        <taxon>Pseudomassariaceae</taxon>
        <taxon>Pseudomassariella</taxon>
    </lineage>
</organism>
<gene>
    <name evidence="2" type="ORF">BCR38DRAFT_420648</name>
</gene>
<reference evidence="2 3" key="1">
    <citation type="submission" date="2016-07" db="EMBL/GenBank/DDBJ databases">
        <title>Pervasive Adenine N6-methylation of Active Genes in Fungi.</title>
        <authorList>
            <consortium name="DOE Joint Genome Institute"/>
            <person name="Mondo S.J."/>
            <person name="Dannebaum R.O."/>
            <person name="Kuo R.C."/>
            <person name="Labutti K."/>
            <person name="Haridas S."/>
            <person name="Kuo A."/>
            <person name="Salamov A."/>
            <person name="Ahrendt S.R."/>
            <person name="Lipzen A."/>
            <person name="Sullivan W."/>
            <person name="Andreopoulos W.B."/>
            <person name="Clum A."/>
            <person name="Lindquist E."/>
            <person name="Daum C."/>
            <person name="Ramamoorthy G.K."/>
            <person name="Gryganskyi A."/>
            <person name="Culley D."/>
            <person name="Magnuson J.K."/>
            <person name="James T.Y."/>
            <person name="O'Malley M.A."/>
            <person name="Stajich J.E."/>
            <person name="Spatafora J.W."/>
            <person name="Visel A."/>
            <person name="Grigoriev I.V."/>
        </authorList>
    </citation>
    <scope>NUCLEOTIDE SEQUENCE [LARGE SCALE GENOMIC DNA]</scope>
    <source>
        <strain evidence="2 3">CBS 129021</strain>
    </source>
</reference>
<proteinExistence type="predicted"/>
<dbReference type="AlphaFoldDB" id="A0A1Y2EFE7"/>
<sequence>MWVKMLMGLVLMYHLIQTVATKLCCDILRVNTGAGPNLLGPLLKEHLTTTSSFYDSTRTVDRISINILYSAT</sequence>
<keyword evidence="3" id="KW-1185">Reference proteome</keyword>
<evidence type="ECO:0000313" key="2">
    <source>
        <dbReference type="EMBL" id="ORY69986.1"/>
    </source>
</evidence>
<name>A0A1Y2EFE7_9PEZI</name>